<protein>
    <submittedName>
        <fullName evidence="1">Uncharacterized protein</fullName>
    </submittedName>
</protein>
<comment type="caution">
    <text evidence="1">The sequence shown here is derived from an EMBL/GenBank/DDBJ whole genome shotgun (WGS) entry which is preliminary data.</text>
</comment>
<organism evidence="1">
    <name type="scientific">bioreactor metagenome</name>
    <dbReference type="NCBI Taxonomy" id="1076179"/>
    <lineage>
        <taxon>unclassified sequences</taxon>
        <taxon>metagenomes</taxon>
        <taxon>ecological metagenomes</taxon>
    </lineage>
</organism>
<accession>A0A645AQB3</accession>
<name>A0A645AQB3_9ZZZZ</name>
<dbReference type="EMBL" id="VSSQ01015201">
    <property type="protein sequence ID" value="MPM55279.1"/>
    <property type="molecule type" value="Genomic_DNA"/>
</dbReference>
<reference evidence="1" key="1">
    <citation type="submission" date="2019-08" db="EMBL/GenBank/DDBJ databases">
        <authorList>
            <person name="Kucharzyk K."/>
            <person name="Murdoch R.W."/>
            <person name="Higgins S."/>
            <person name="Loffler F."/>
        </authorList>
    </citation>
    <scope>NUCLEOTIDE SEQUENCE</scope>
</reference>
<evidence type="ECO:0000313" key="1">
    <source>
        <dbReference type="EMBL" id="MPM55279.1"/>
    </source>
</evidence>
<gene>
    <name evidence="1" type="ORF">SDC9_102073</name>
</gene>
<sequence length="52" mass="5987">MIGLFGAECISIVLEIESRTILQFGLEGEFLHRLGMVGYLQHLCLEFRKYVL</sequence>
<dbReference type="AlphaFoldDB" id="A0A645AQB3"/>
<proteinExistence type="predicted"/>